<dbReference type="RefSeq" id="WP_409078694.1">
    <property type="nucleotide sequence ID" value="NZ_CP178857.1"/>
</dbReference>
<protein>
    <submittedName>
        <fullName evidence="1">Uncharacterized protein</fullName>
    </submittedName>
</protein>
<evidence type="ECO:0000313" key="1">
    <source>
        <dbReference type="EMBL" id="MFM9518215.1"/>
    </source>
</evidence>
<keyword evidence="2" id="KW-1185">Reference proteome</keyword>
<dbReference type="Proteomes" id="UP001631987">
    <property type="component" value="Unassembled WGS sequence"/>
</dbReference>
<dbReference type="EMBL" id="JBJVNW010000006">
    <property type="protein sequence ID" value="MFM9518215.1"/>
    <property type="molecule type" value="Genomic_DNA"/>
</dbReference>
<organism evidence="1 2">
    <name type="scientific">Pseudomonas monachiensis</name>
    <dbReference type="NCBI Taxonomy" id="3060212"/>
    <lineage>
        <taxon>Bacteria</taxon>
        <taxon>Pseudomonadati</taxon>
        <taxon>Pseudomonadota</taxon>
        <taxon>Gammaproteobacteria</taxon>
        <taxon>Pseudomonadales</taxon>
        <taxon>Pseudomonadaceae</taxon>
        <taxon>Pseudomonas</taxon>
    </lineage>
</organism>
<comment type="caution">
    <text evidence="1">The sequence shown here is derived from an EMBL/GenBank/DDBJ whole genome shotgun (WGS) entry which is preliminary data.</text>
</comment>
<gene>
    <name evidence="1" type="ORF">ACKKH4_13290</name>
</gene>
<name>A0ABW9HB05_9PSED</name>
<proteinExistence type="predicted"/>
<sequence length="181" mass="20309">MNRLEAADSTIELLRLLQGIGKEELALIGGLIQMYCVADTLCRGLIAMLREKRVGAPSDFAYKLNDADVLLHTRKEAERTGLKINTARIISAVETIEMHRVFRHTFSHWVVKRHVGGQHLVAISKNKSDAEKRDGIPLDDGKAKLMAFRIDALLTELDKVKGHCNFLSELHQYLEDSSVTC</sequence>
<evidence type="ECO:0000313" key="2">
    <source>
        <dbReference type="Proteomes" id="UP001631987"/>
    </source>
</evidence>
<accession>A0ABW9HB05</accession>
<reference evidence="1 2" key="1">
    <citation type="submission" date="2024-12" db="EMBL/GenBank/DDBJ databases">
        <title>Pseudomonas species isolated from Lotus nodules promote plant growth.</title>
        <authorList>
            <person name="Yu Y.-H."/>
            <person name="Kurtenbach J."/>
            <person name="Crosbie D."/>
            <person name="Brachmann A."/>
            <person name="Marin M."/>
        </authorList>
    </citation>
    <scope>NUCLEOTIDE SEQUENCE [LARGE SCALE GENOMIC DNA]</scope>
    <source>
        <strain evidence="1 2">PLb12A</strain>
    </source>
</reference>